<accession>A0A1M6QDH9</accession>
<keyword evidence="4" id="KW-1185">Reference proteome</keyword>
<dbReference type="Proteomes" id="UP000242497">
    <property type="component" value="Unassembled WGS sequence"/>
</dbReference>
<dbReference type="CDD" id="cd06533">
    <property type="entry name" value="Glyco_transf_WecG_TagA"/>
    <property type="match status" value="1"/>
</dbReference>
<protein>
    <submittedName>
        <fullName evidence="3">N-acetylglucosaminyldiphosphoundecaprenol N-acetyl-beta-D-mannosaminyltransferase</fullName>
    </submittedName>
</protein>
<name>A0A1M6QDH9_9FIRM</name>
<dbReference type="InterPro" id="IPR004629">
    <property type="entry name" value="WecG_TagA_CpsF"/>
</dbReference>
<evidence type="ECO:0000256" key="1">
    <source>
        <dbReference type="ARBA" id="ARBA00022676"/>
    </source>
</evidence>
<sequence>MVSKSIPKLKTCNILGVNINVTNMKETVEIIKDNLDKIKGDYICVSNVHTTVMSYEDENYKAIQNGGFMALPDGKPLSIISKKRGFKEAERVTGPDLMEEIFKISEENEYRHYFYGSTQETLDTLKRELNKKYPKLNIVGMHSPPFRKLTEEEGKEIVENINKAKPDFIWVGLGAPKQEIWMHEHENKVNGLMIGVGAGFDYHAGNISRAPKWMQNMSLEWLYRLLQDPKRLMSRYINTNLKFIYYIIRRKW</sequence>
<dbReference type="STRING" id="1123349.SAMN02744037_01822"/>
<dbReference type="NCBIfam" id="TIGR00696">
    <property type="entry name" value="wecG_tagA_cpsF"/>
    <property type="match status" value="1"/>
</dbReference>
<reference evidence="4" key="1">
    <citation type="submission" date="2016-11" db="EMBL/GenBank/DDBJ databases">
        <authorList>
            <person name="Varghese N."/>
            <person name="Submissions S."/>
        </authorList>
    </citation>
    <scope>NUCLEOTIDE SEQUENCE [LARGE SCALE GENOMIC DNA]</scope>
    <source>
        <strain evidence="4">DSM 15518</strain>
    </source>
</reference>
<dbReference type="PANTHER" id="PTHR34136:SF1">
    <property type="entry name" value="UDP-N-ACETYL-D-MANNOSAMINURONIC ACID TRANSFERASE"/>
    <property type="match status" value="1"/>
</dbReference>
<gene>
    <name evidence="3" type="ORF">SAMN02744037_01822</name>
</gene>
<dbReference type="PANTHER" id="PTHR34136">
    <property type="match status" value="1"/>
</dbReference>
<organism evidence="3 4">
    <name type="scientific">Tepidibacter formicigenes DSM 15518</name>
    <dbReference type="NCBI Taxonomy" id="1123349"/>
    <lineage>
        <taxon>Bacteria</taxon>
        <taxon>Bacillati</taxon>
        <taxon>Bacillota</taxon>
        <taxon>Clostridia</taxon>
        <taxon>Peptostreptococcales</taxon>
        <taxon>Peptostreptococcaceae</taxon>
        <taxon>Tepidibacter</taxon>
    </lineage>
</organism>
<dbReference type="AlphaFoldDB" id="A0A1M6QDH9"/>
<evidence type="ECO:0000256" key="2">
    <source>
        <dbReference type="ARBA" id="ARBA00022679"/>
    </source>
</evidence>
<keyword evidence="1" id="KW-0328">Glycosyltransferase</keyword>
<dbReference type="Pfam" id="PF03808">
    <property type="entry name" value="Glyco_tran_WecG"/>
    <property type="match status" value="1"/>
</dbReference>
<dbReference type="RefSeq" id="WP_330390063.1">
    <property type="nucleotide sequence ID" value="NZ_FRAE01000041.1"/>
</dbReference>
<evidence type="ECO:0000313" key="3">
    <source>
        <dbReference type="EMBL" id="SHK18309.1"/>
    </source>
</evidence>
<dbReference type="GO" id="GO:0016758">
    <property type="term" value="F:hexosyltransferase activity"/>
    <property type="evidence" value="ECO:0007669"/>
    <property type="project" value="TreeGrafter"/>
</dbReference>
<proteinExistence type="predicted"/>
<keyword evidence="2 3" id="KW-0808">Transferase</keyword>
<evidence type="ECO:0000313" key="4">
    <source>
        <dbReference type="Proteomes" id="UP000242497"/>
    </source>
</evidence>
<dbReference type="EMBL" id="FRAE01000041">
    <property type="protein sequence ID" value="SHK18309.1"/>
    <property type="molecule type" value="Genomic_DNA"/>
</dbReference>